<evidence type="ECO:0000256" key="5">
    <source>
        <dbReference type="ARBA" id="ARBA00023180"/>
    </source>
</evidence>
<evidence type="ECO:0000256" key="7">
    <source>
        <dbReference type="RuleBase" id="RU369109"/>
    </source>
</evidence>
<evidence type="ECO:0000256" key="1">
    <source>
        <dbReference type="ARBA" id="ARBA00005679"/>
    </source>
</evidence>
<dbReference type="GO" id="GO:0002376">
    <property type="term" value="P:immune system process"/>
    <property type="evidence" value="ECO:0007669"/>
    <property type="project" value="UniProtKB-KW"/>
</dbReference>
<keyword evidence="7" id="KW-0458">Lysosome</keyword>
<dbReference type="EMBL" id="BFAA01019296">
    <property type="protein sequence ID" value="GCB82134.1"/>
    <property type="molecule type" value="Genomic_DNA"/>
</dbReference>
<keyword evidence="7" id="KW-0560">Oxidoreductase</keyword>
<keyword evidence="7" id="KW-1015">Disulfide bond</keyword>
<keyword evidence="10" id="KW-1185">Reference proteome</keyword>
<evidence type="ECO:0000256" key="8">
    <source>
        <dbReference type="SAM" id="SignalP"/>
    </source>
</evidence>
<sequence>MRVPAALVCLLFWTVKEVDARPPCNYPPSQWCSSHQIATACQVEHKCLEYKLKKKVDPVVISLYYESLCGACRGFLAFQLFPTWLTLNAIMNVTLVPYGNAMEKNESGKWIFSCQHGEQECTGNMIETCLIQTLKDPFRYFPIIFCMESGDDVLAAAQLCLKVYEPDVQWANVESCVNGDLGNKLMHQNAELTRALNPPHKYVPWILVNGKHTEELEQQAVYSLFNLVCSTYSVSDPFPESRKP</sequence>
<evidence type="ECO:0000313" key="10">
    <source>
        <dbReference type="Proteomes" id="UP000288216"/>
    </source>
</evidence>
<organism evidence="9 10">
    <name type="scientific">Scyliorhinus torazame</name>
    <name type="common">Cloudy catshark</name>
    <name type="synonym">Catulus torazame</name>
    <dbReference type="NCBI Taxonomy" id="75743"/>
    <lineage>
        <taxon>Eukaryota</taxon>
        <taxon>Metazoa</taxon>
        <taxon>Chordata</taxon>
        <taxon>Craniata</taxon>
        <taxon>Vertebrata</taxon>
        <taxon>Chondrichthyes</taxon>
        <taxon>Elasmobranchii</taxon>
        <taxon>Galeomorphii</taxon>
        <taxon>Galeoidea</taxon>
        <taxon>Carcharhiniformes</taxon>
        <taxon>Scyliorhinidae</taxon>
        <taxon>Scyliorhinus</taxon>
    </lineage>
</organism>
<dbReference type="Pfam" id="PF03227">
    <property type="entry name" value="GILT"/>
    <property type="match status" value="1"/>
</dbReference>
<reference evidence="9 10" key="1">
    <citation type="journal article" date="2018" name="Nat. Ecol. Evol.">
        <title>Shark genomes provide insights into elasmobranch evolution and the origin of vertebrates.</title>
        <authorList>
            <person name="Hara Y"/>
            <person name="Yamaguchi K"/>
            <person name="Onimaru K"/>
            <person name="Kadota M"/>
            <person name="Koyanagi M"/>
            <person name="Keeley SD"/>
            <person name="Tatsumi K"/>
            <person name="Tanaka K"/>
            <person name="Motone F"/>
            <person name="Kageyama Y"/>
            <person name="Nozu R"/>
            <person name="Adachi N"/>
            <person name="Nishimura O"/>
            <person name="Nakagawa R"/>
            <person name="Tanegashima C"/>
            <person name="Kiyatake I"/>
            <person name="Matsumoto R"/>
            <person name="Murakumo K"/>
            <person name="Nishida K"/>
            <person name="Terakita A"/>
            <person name="Kuratani S"/>
            <person name="Sato K"/>
            <person name="Hyodo S Kuraku.S."/>
        </authorList>
    </citation>
    <scope>NUCLEOTIDE SEQUENCE [LARGE SCALE GENOMIC DNA]</scope>
</reference>
<dbReference type="GO" id="GO:0005576">
    <property type="term" value="C:extracellular region"/>
    <property type="evidence" value="ECO:0007669"/>
    <property type="project" value="UniProtKB-SubCell"/>
</dbReference>
<accession>A0A401Q9R8</accession>
<keyword evidence="4 7" id="KW-0732">Signal</keyword>
<dbReference type="EC" id="1.8.-.-" evidence="7"/>
<feature type="signal peptide" evidence="8">
    <location>
        <begin position="1"/>
        <end position="20"/>
    </location>
</feature>
<dbReference type="Proteomes" id="UP000288216">
    <property type="component" value="Unassembled WGS sequence"/>
</dbReference>
<evidence type="ECO:0000256" key="4">
    <source>
        <dbReference type="ARBA" id="ARBA00022729"/>
    </source>
</evidence>
<dbReference type="OrthoDB" id="958254at2759"/>
<name>A0A401Q9R8_SCYTO</name>
<evidence type="ECO:0000256" key="2">
    <source>
        <dbReference type="ARBA" id="ARBA00011615"/>
    </source>
</evidence>
<dbReference type="PANTHER" id="PTHR13234">
    <property type="entry name" value="GAMMA-INTERFERON INDUCIBLE LYSOSOMAL THIOL REDUCTASE GILT"/>
    <property type="match status" value="1"/>
</dbReference>
<comment type="similarity">
    <text evidence="1 7">Belongs to the GILT family.</text>
</comment>
<keyword evidence="5 7" id="KW-0325">Glycoprotein</keyword>
<feature type="chain" id="PRO_5019103709" description="Gamma-interferon-inducible lysosomal thiol reductase" evidence="8">
    <location>
        <begin position="21"/>
        <end position="244"/>
    </location>
</feature>
<dbReference type="STRING" id="75743.A0A401Q9R8"/>
<keyword evidence="7" id="KW-0676">Redox-active center</keyword>
<dbReference type="GO" id="GO:0016671">
    <property type="term" value="F:oxidoreductase activity, acting on a sulfur group of donors, disulfide as acceptor"/>
    <property type="evidence" value="ECO:0007669"/>
    <property type="project" value="UniProtKB-UniRule"/>
</dbReference>
<keyword evidence="7" id="KW-0391">Immunity</keyword>
<comment type="function">
    <text evidence="6">Lysosomal thiol reductase that can reduce protein disulfide bonds. May facilitate the complete unfolding of proteins destined for lysosomal degradation. Plays an important role in antigen processing. Facilitates the generation of MHC class II-restricted epitodes from disulfide bond-containing antigen by the endocytic reduction of disulfide bonds. Also facilitates MHC class I-restricted recognition of exogenous antigens containing disulfide bonds by CD8+ T-cells or crosspresentation.</text>
</comment>
<dbReference type="InterPro" id="IPR004911">
    <property type="entry name" value="Interferon-induced_GILT"/>
</dbReference>
<evidence type="ECO:0000256" key="6">
    <source>
        <dbReference type="ARBA" id="ARBA00059163"/>
    </source>
</evidence>
<protein>
    <recommendedName>
        <fullName evidence="7">Gamma-interferon-inducible lysosomal thiol reductase</fullName>
        <ecNumber evidence="7">1.8.-.-</ecNumber>
    </recommendedName>
    <alternativeName>
        <fullName evidence="7">Gamma-interferon-inducible protein IP-30</fullName>
    </alternativeName>
</protein>
<comment type="subunit">
    <text evidence="2 7">Dimer; disulfide-linked.</text>
</comment>
<comment type="caution">
    <text evidence="9">The sequence shown here is derived from an EMBL/GenBank/DDBJ whole genome shotgun (WGS) entry which is preliminary data.</text>
</comment>
<comment type="function">
    <text evidence="7">Lysosomal thiol reductase that can reduce protein disulfide bonds. Facilitates the complete unfolding of proteins destined for lysosomal degradation. Plays an important role in antigen processing.</text>
</comment>
<gene>
    <name evidence="9" type="ORF">scyTo_0021533</name>
</gene>
<proteinExistence type="inferred from homology"/>
<dbReference type="OMA" id="NSAKACT"/>
<evidence type="ECO:0000313" key="9">
    <source>
        <dbReference type="EMBL" id="GCB82134.1"/>
    </source>
</evidence>
<keyword evidence="3 7" id="KW-0964">Secreted</keyword>
<evidence type="ECO:0000256" key="3">
    <source>
        <dbReference type="ARBA" id="ARBA00022525"/>
    </source>
</evidence>
<dbReference type="PANTHER" id="PTHR13234:SF8">
    <property type="entry name" value="GAMMA-INTERFERON-INDUCIBLE LYSOSOMAL THIOL REDUCTASE"/>
    <property type="match status" value="1"/>
</dbReference>
<dbReference type="GO" id="GO:0005764">
    <property type="term" value="C:lysosome"/>
    <property type="evidence" value="ECO:0007669"/>
    <property type="project" value="UniProtKB-SubCell"/>
</dbReference>
<comment type="subcellular location">
    <subcellularLocation>
        <location evidence="7">Secreted</location>
    </subcellularLocation>
    <subcellularLocation>
        <location evidence="7">Lysosome</location>
    </subcellularLocation>
</comment>
<dbReference type="AlphaFoldDB" id="A0A401Q9R8"/>